<feature type="non-terminal residue" evidence="1">
    <location>
        <position position="1"/>
    </location>
</feature>
<organism evidence="1">
    <name type="scientific">marine sediment metagenome</name>
    <dbReference type="NCBI Taxonomy" id="412755"/>
    <lineage>
        <taxon>unclassified sequences</taxon>
        <taxon>metagenomes</taxon>
        <taxon>ecological metagenomes</taxon>
    </lineage>
</organism>
<evidence type="ECO:0000313" key="1">
    <source>
        <dbReference type="EMBL" id="GAH30470.1"/>
    </source>
</evidence>
<name>X1FD86_9ZZZZ</name>
<accession>X1FD86</accession>
<comment type="caution">
    <text evidence="1">The sequence shown here is derived from an EMBL/GenBank/DDBJ whole genome shotgun (WGS) entry which is preliminary data.</text>
</comment>
<proteinExistence type="predicted"/>
<gene>
    <name evidence="1" type="ORF">S03H2_03417</name>
</gene>
<dbReference type="AlphaFoldDB" id="X1FD86"/>
<dbReference type="EMBL" id="BARU01001260">
    <property type="protein sequence ID" value="GAH30470.1"/>
    <property type="molecule type" value="Genomic_DNA"/>
</dbReference>
<sequence>EPGTCPKKPLPLGRGVVTFLKINDKITLVAEKWVVMG</sequence>
<reference evidence="1" key="1">
    <citation type="journal article" date="2014" name="Front. Microbiol.">
        <title>High frequency of phylogenetically diverse reductive dehalogenase-homologous genes in deep subseafloor sedimentary metagenomes.</title>
        <authorList>
            <person name="Kawai M."/>
            <person name="Futagami T."/>
            <person name="Toyoda A."/>
            <person name="Takaki Y."/>
            <person name="Nishi S."/>
            <person name="Hori S."/>
            <person name="Arai W."/>
            <person name="Tsubouchi T."/>
            <person name="Morono Y."/>
            <person name="Uchiyama I."/>
            <person name="Ito T."/>
            <person name="Fujiyama A."/>
            <person name="Inagaki F."/>
            <person name="Takami H."/>
        </authorList>
    </citation>
    <scope>NUCLEOTIDE SEQUENCE</scope>
    <source>
        <strain evidence="1">Expedition CK06-06</strain>
    </source>
</reference>
<protein>
    <submittedName>
        <fullName evidence="1">Uncharacterized protein</fullName>
    </submittedName>
</protein>